<accession>A0A7W6JZH9</accession>
<dbReference type="EMBL" id="JACIEH010000006">
    <property type="protein sequence ID" value="MBB4101461.1"/>
    <property type="molecule type" value="Genomic_DNA"/>
</dbReference>
<proteinExistence type="predicted"/>
<gene>
    <name evidence="1" type="ORF">GGR46_005053</name>
</gene>
<name>A0A7W6JZH9_9SPHN</name>
<organism evidence="1 2">
    <name type="scientific">Sphingomonas kyeonggiensis</name>
    <dbReference type="NCBI Taxonomy" id="1268553"/>
    <lineage>
        <taxon>Bacteria</taxon>
        <taxon>Pseudomonadati</taxon>
        <taxon>Pseudomonadota</taxon>
        <taxon>Alphaproteobacteria</taxon>
        <taxon>Sphingomonadales</taxon>
        <taxon>Sphingomonadaceae</taxon>
        <taxon>Sphingomonas</taxon>
    </lineage>
</organism>
<dbReference type="Proteomes" id="UP000557392">
    <property type="component" value="Unassembled WGS sequence"/>
</dbReference>
<dbReference type="AlphaFoldDB" id="A0A7W6JZH9"/>
<keyword evidence="2" id="KW-1185">Reference proteome</keyword>
<evidence type="ECO:0000313" key="1">
    <source>
        <dbReference type="EMBL" id="MBB4101461.1"/>
    </source>
</evidence>
<reference evidence="1 2" key="1">
    <citation type="submission" date="2020-08" db="EMBL/GenBank/DDBJ databases">
        <title>Genomic Encyclopedia of Type Strains, Phase IV (KMG-IV): sequencing the most valuable type-strain genomes for metagenomic binning, comparative biology and taxonomic classification.</title>
        <authorList>
            <person name="Goeker M."/>
        </authorList>
    </citation>
    <scope>NUCLEOTIDE SEQUENCE [LARGE SCALE GENOMIC DNA]</scope>
    <source>
        <strain evidence="1 2">DSM 101806</strain>
    </source>
</reference>
<dbReference type="RefSeq" id="WP_184000817.1">
    <property type="nucleotide sequence ID" value="NZ_JACIEH010000006.1"/>
</dbReference>
<sequence length="210" mass="24345">MSLKHPHLVVDFFGTRLRRKRDATGDRFDAVPFNAHDLAEALSPHADLLLPAVRQWYDEDSSFHEYRGGRLLKHVFPELTDAVEARLSDLARQGDERDFKFILKTLSPYEGAEQLYPVLMEVVDRLEPGDKLLNRVSNVLGETGVVSGEFGFVEVHAHRKELIERYRDDARPKVQAYARERARDLAQHMAWEQRRAARDVAARRREWGEE</sequence>
<evidence type="ECO:0000313" key="2">
    <source>
        <dbReference type="Proteomes" id="UP000557392"/>
    </source>
</evidence>
<protein>
    <submittedName>
        <fullName evidence="1">Uncharacterized protein</fullName>
    </submittedName>
</protein>
<comment type="caution">
    <text evidence="1">The sequence shown here is derived from an EMBL/GenBank/DDBJ whole genome shotgun (WGS) entry which is preliminary data.</text>
</comment>